<organism evidence="2 3">
    <name type="scientific">Mycena rosella</name>
    <name type="common">Pink bonnet</name>
    <name type="synonym">Agaricus rosellus</name>
    <dbReference type="NCBI Taxonomy" id="1033263"/>
    <lineage>
        <taxon>Eukaryota</taxon>
        <taxon>Fungi</taxon>
        <taxon>Dikarya</taxon>
        <taxon>Basidiomycota</taxon>
        <taxon>Agaricomycotina</taxon>
        <taxon>Agaricomycetes</taxon>
        <taxon>Agaricomycetidae</taxon>
        <taxon>Agaricales</taxon>
        <taxon>Marasmiineae</taxon>
        <taxon>Mycenaceae</taxon>
        <taxon>Mycena</taxon>
    </lineage>
</organism>
<dbReference type="Proteomes" id="UP001221757">
    <property type="component" value="Unassembled WGS sequence"/>
</dbReference>
<evidence type="ECO:0000256" key="1">
    <source>
        <dbReference type="SAM" id="MobiDB-lite"/>
    </source>
</evidence>
<keyword evidence="3" id="KW-1185">Reference proteome</keyword>
<evidence type="ECO:0008006" key="4">
    <source>
        <dbReference type="Google" id="ProtNLM"/>
    </source>
</evidence>
<feature type="compositionally biased region" description="Basic and acidic residues" evidence="1">
    <location>
        <begin position="259"/>
        <end position="273"/>
    </location>
</feature>
<dbReference type="AlphaFoldDB" id="A0AAD7G1T4"/>
<evidence type="ECO:0000313" key="3">
    <source>
        <dbReference type="Proteomes" id="UP001221757"/>
    </source>
</evidence>
<gene>
    <name evidence="2" type="ORF">B0H17DRAFT_1096420</name>
</gene>
<comment type="caution">
    <text evidence="2">The sequence shown here is derived from an EMBL/GenBank/DDBJ whole genome shotgun (WGS) entry which is preliminary data.</text>
</comment>
<reference evidence="2" key="1">
    <citation type="submission" date="2023-03" db="EMBL/GenBank/DDBJ databases">
        <title>Massive genome expansion in bonnet fungi (Mycena s.s.) driven by repeated elements and novel gene families across ecological guilds.</title>
        <authorList>
            <consortium name="Lawrence Berkeley National Laboratory"/>
            <person name="Harder C.B."/>
            <person name="Miyauchi S."/>
            <person name="Viragh M."/>
            <person name="Kuo A."/>
            <person name="Thoen E."/>
            <person name="Andreopoulos B."/>
            <person name="Lu D."/>
            <person name="Skrede I."/>
            <person name="Drula E."/>
            <person name="Henrissat B."/>
            <person name="Morin E."/>
            <person name="Kohler A."/>
            <person name="Barry K."/>
            <person name="LaButti K."/>
            <person name="Morin E."/>
            <person name="Salamov A."/>
            <person name="Lipzen A."/>
            <person name="Mereny Z."/>
            <person name="Hegedus B."/>
            <person name="Baldrian P."/>
            <person name="Stursova M."/>
            <person name="Weitz H."/>
            <person name="Taylor A."/>
            <person name="Grigoriev I.V."/>
            <person name="Nagy L.G."/>
            <person name="Martin F."/>
            <person name="Kauserud H."/>
        </authorList>
    </citation>
    <scope>NUCLEOTIDE SEQUENCE</scope>
    <source>
        <strain evidence="2">CBHHK067</strain>
    </source>
</reference>
<protein>
    <recommendedName>
        <fullName evidence="4">Proteasome assembly chaperone 1</fullName>
    </recommendedName>
</protein>
<dbReference type="EMBL" id="JARKIE010000274">
    <property type="protein sequence ID" value="KAJ7658967.1"/>
    <property type="molecule type" value="Genomic_DNA"/>
</dbReference>
<name>A0AAD7G1T4_MYCRO</name>
<sequence length="279" mass="29655">MDIDPLADTVPPRHAVESDEEEDEYNPLQPQSSIPKPVDVQLVGDLAPVPAAGLLVASGALAKFWARGANLGEQIAAVMVDKIQVGLLFRPSWTKSVVLISEVTTRLPLWAMHPYARAVLDALQPSNVALLDTYAVSAYIAEERTAYSDAPLRYLCTDGPGPAFTSSAQPFAPPNLVQATSAAFLALRAQRSAAATLVLVPAPHIAPPAPRVLEPSSFAHLADDPVAWAPALVRTAHALSFAALAEPGKDAAWTAPAPEKAHPAAQEQRKRPTEFGMYI</sequence>
<proteinExistence type="predicted"/>
<feature type="region of interest" description="Disordered" evidence="1">
    <location>
        <begin position="253"/>
        <end position="279"/>
    </location>
</feature>
<accession>A0AAD7G1T4</accession>
<evidence type="ECO:0000313" key="2">
    <source>
        <dbReference type="EMBL" id="KAJ7658967.1"/>
    </source>
</evidence>
<feature type="region of interest" description="Disordered" evidence="1">
    <location>
        <begin position="1"/>
        <end position="33"/>
    </location>
</feature>